<dbReference type="RefSeq" id="WP_217978319.1">
    <property type="nucleotide sequence ID" value="NZ_JAHTBI010000124.1"/>
</dbReference>
<comment type="caution">
    <text evidence="3">The sequence shown here is derived from an EMBL/GenBank/DDBJ whole genome shotgun (WGS) entry which is preliminary data.</text>
</comment>
<dbReference type="InterPro" id="IPR032623">
    <property type="entry name" value="FecR_N"/>
</dbReference>
<dbReference type="InterPro" id="IPR012373">
    <property type="entry name" value="Ferrdict_sens_TM"/>
</dbReference>
<evidence type="ECO:0000313" key="4">
    <source>
        <dbReference type="Proteomes" id="UP001106592"/>
    </source>
</evidence>
<name>A0A9Q2XRE0_9PSED</name>
<dbReference type="AlphaFoldDB" id="A0A9Q2XRE0"/>
<sequence length="316" mass="35524">MTTDAQRQALRHAAQWFAQLSANPDDAALRAQWQLWHCRSAEHEWAWQQLTELQARLGSMPQQLAWKVMEKSTLCESGPNRRTLLKGLLLGAGASSLAWQGYDVAPRWMADLRTRTGEQRREALADGTLLVLDTDTALDVMFNASTRLLILRAGEVHVTTGKDPRPLLVRSAQGDLRALGTRFAVRQLDGLTRLSVYQHAVAVRPEQAEDEVVIEQGQSVTFDHQRLFATQTLKKGAEAWAHGRLVVEGWRLDTLINELQRYCPGYLGCAPEVSHLRVSGSYSLGDIELTLNTIARSLPIRIQQITRYWTRILPVS</sequence>
<dbReference type="EMBL" id="JAHTBI010000124">
    <property type="protein sequence ID" value="MBV6290321.1"/>
    <property type="molecule type" value="Genomic_DNA"/>
</dbReference>
<dbReference type="GO" id="GO:0016989">
    <property type="term" value="F:sigma factor antagonist activity"/>
    <property type="evidence" value="ECO:0007669"/>
    <property type="project" value="TreeGrafter"/>
</dbReference>
<dbReference type="InterPro" id="IPR006860">
    <property type="entry name" value="FecR"/>
</dbReference>
<reference evidence="3" key="2">
    <citation type="journal article" date="2023" name="Plant Pathol.">
        <title>Dismantling and reorganizing Pseudomonas marginalis sensu#lato.</title>
        <authorList>
            <person name="Sawada H."/>
            <person name="Fujikawa T."/>
            <person name="Satou M."/>
        </authorList>
    </citation>
    <scope>NUCLEOTIDE SEQUENCE</scope>
    <source>
        <strain evidence="3">MAFF 301350</strain>
    </source>
</reference>
<evidence type="ECO:0000259" key="1">
    <source>
        <dbReference type="Pfam" id="PF04773"/>
    </source>
</evidence>
<gene>
    <name evidence="3" type="ORF">KUO17_25425</name>
</gene>
<keyword evidence="4" id="KW-1185">Reference proteome</keyword>
<evidence type="ECO:0000313" key="3">
    <source>
        <dbReference type="EMBL" id="MBV6290321.1"/>
    </source>
</evidence>
<dbReference type="PIRSF" id="PIRSF018266">
    <property type="entry name" value="FecR"/>
    <property type="match status" value="1"/>
</dbReference>
<dbReference type="Pfam" id="PF16220">
    <property type="entry name" value="DUF4880"/>
    <property type="match status" value="1"/>
</dbReference>
<dbReference type="Pfam" id="PF04773">
    <property type="entry name" value="FecR"/>
    <property type="match status" value="1"/>
</dbReference>
<evidence type="ECO:0000259" key="2">
    <source>
        <dbReference type="Pfam" id="PF16220"/>
    </source>
</evidence>
<feature type="domain" description="FecR N-terminal" evidence="2">
    <location>
        <begin position="13"/>
        <end position="52"/>
    </location>
</feature>
<feature type="domain" description="FecR protein" evidence="1">
    <location>
        <begin position="111"/>
        <end position="201"/>
    </location>
</feature>
<dbReference type="PANTHER" id="PTHR30273">
    <property type="entry name" value="PERIPLASMIC SIGNAL SENSOR AND SIGMA FACTOR ACTIVATOR FECR-RELATED"/>
    <property type="match status" value="1"/>
</dbReference>
<proteinExistence type="predicted"/>
<accession>A0A9Q2XRE0</accession>
<dbReference type="PANTHER" id="PTHR30273:SF2">
    <property type="entry name" value="PROTEIN FECR"/>
    <property type="match status" value="1"/>
</dbReference>
<protein>
    <submittedName>
        <fullName evidence="3">FecR domain-containing protein</fullName>
    </submittedName>
</protein>
<dbReference type="Proteomes" id="UP001106592">
    <property type="component" value="Unassembled WGS sequence"/>
</dbReference>
<organism evidence="3 4">
    <name type="scientific">Pseudomonas aegrilactucae</name>
    <dbReference type="NCBI Taxonomy" id="2854028"/>
    <lineage>
        <taxon>Bacteria</taxon>
        <taxon>Pseudomonadati</taxon>
        <taxon>Pseudomonadota</taxon>
        <taxon>Gammaproteobacteria</taxon>
        <taxon>Pseudomonadales</taxon>
        <taxon>Pseudomonadaceae</taxon>
        <taxon>Pseudomonas</taxon>
    </lineage>
</organism>
<reference evidence="3" key="1">
    <citation type="journal article" date="2022" name="Int. J. Syst. Evol. Microbiol.">
        <title>Pseudomonas aegrilactucae sp. nov. and Pseudomonas morbosilactucae sp. nov., pathogens causing bacterial rot of lettuce in Japan.</title>
        <authorList>
            <person name="Sawada H."/>
            <person name="Fujikawa T."/>
            <person name="Satou M."/>
        </authorList>
    </citation>
    <scope>NUCLEOTIDE SEQUENCE</scope>
    <source>
        <strain evidence="3">MAFF 301350</strain>
    </source>
</reference>